<organism evidence="3 4">
    <name type="scientific">Roseibium algae</name>
    <dbReference type="NCBI Taxonomy" id="3123038"/>
    <lineage>
        <taxon>Bacteria</taxon>
        <taxon>Pseudomonadati</taxon>
        <taxon>Pseudomonadota</taxon>
        <taxon>Alphaproteobacteria</taxon>
        <taxon>Hyphomicrobiales</taxon>
        <taxon>Stappiaceae</taxon>
        <taxon>Roseibium</taxon>
    </lineage>
</organism>
<feature type="compositionally biased region" description="Polar residues" evidence="1">
    <location>
        <begin position="347"/>
        <end position="363"/>
    </location>
</feature>
<dbReference type="Pfam" id="PF06674">
    <property type="entry name" value="DUF1176"/>
    <property type="match status" value="1"/>
</dbReference>
<feature type="signal peptide" evidence="2">
    <location>
        <begin position="1"/>
        <end position="22"/>
    </location>
</feature>
<dbReference type="RefSeq" id="WP_340272119.1">
    <property type="nucleotide sequence ID" value="NZ_JBAKIA010000001.1"/>
</dbReference>
<sequence length="363" mass="38773">MKLTLIRILIATALAWAAPATATSKTRIDAPTFGKWSLGCSNSGLCFTSTFIRDQSTWLDLRIVRDWPAAAGPLLRMTANAPLDSDGTIQFRVDGVAVEALPVTQLREIQSSIPVPDGFRPLGGAGFWYPSGPATVTMLNAMAKGATLAIDLPIDGSIVTTAIPLEGIRLALNWLDDRQNRAKTVTAIANPGTEPAQDAPHAIPVLSPDSLPPAVLAAWNTNKLCSGIDPAIFASLDAVAAPMASNSTLYILPCGAPSAYNTPYVAIQSLNGGTARQLYLARMSEQGPLATDLIYNAKWNTKTNELDGLFKGSGVADCGTWSRWTWTGATFVLKQELTRQKCDGQETPISDWSSSWPIKTTDK</sequence>
<dbReference type="Proteomes" id="UP001385499">
    <property type="component" value="Unassembled WGS sequence"/>
</dbReference>
<proteinExistence type="predicted"/>
<feature type="chain" id="PRO_5046906637" evidence="2">
    <location>
        <begin position="23"/>
        <end position="363"/>
    </location>
</feature>
<dbReference type="EMBL" id="JBAKIA010000001">
    <property type="protein sequence ID" value="MEJ8472646.1"/>
    <property type="molecule type" value="Genomic_DNA"/>
</dbReference>
<comment type="caution">
    <text evidence="3">The sequence shown here is derived from an EMBL/GenBank/DDBJ whole genome shotgun (WGS) entry which is preliminary data.</text>
</comment>
<gene>
    <name evidence="3" type="ORF">V6575_00975</name>
</gene>
<reference evidence="3 4" key="1">
    <citation type="submission" date="2024-02" db="EMBL/GenBank/DDBJ databases">
        <title>Roseibium algae sp. nov., isolated from marine alga (Grateloupia sp.), showing potential in myo-inositol conversion.</title>
        <authorList>
            <person name="Wang Y."/>
        </authorList>
    </citation>
    <scope>NUCLEOTIDE SEQUENCE [LARGE SCALE GENOMIC DNA]</scope>
    <source>
        <strain evidence="3 4">H3510</strain>
    </source>
</reference>
<dbReference type="InterPro" id="IPR009560">
    <property type="entry name" value="DUF1176"/>
</dbReference>
<name>A0ABU8TEW3_9HYPH</name>
<evidence type="ECO:0000313" key="3">
    <source>
        <dbReference type="EMBL" id="MEJ8472646.1"/>
    </source>
</evidence>
<evidence type="ECO:0000256" key="2">
    <source>
        <dbReference type="SAM" id="SignalP"/>
    </source>
</evidence>
<accession>A0ABU8TEW3</accession>
<protein>
    <submittedName>
        <fullName evidence="3">DUF1176 domain-containing protein</fullName>
    </submittedName>
</protein>
<evidence type="ECO:0000256" key="1">
    <source>
        <dbReference type="SAM" id="MobiDB-lite"/>
    </source>
</evidence>
<evidence type="ECO:0000313" key="4">
    <source>
        <dbReference type="Proteomes" id="UP001385499"/>
    </source>
</evidence>
<keyword evidence="4" id="KW-1185">Reference proteome</keyword>
<feature type="region of interest" description="Disordered" evidence="1">
    <location>
        <begin position="344"/>
        <end position="363"/>
    </location>
</feature>
<keyword evidence="2" id="KW-0732">Signal</keyword>